<keyword evidence="7" id="KW-0732">Signal</keyword>
<evidence type="ECO:0000256" key="2">
    <source>
        <dbReference type="ARBA" id="ARBA00020920"/>
    </source>
</evidence>
<name>A0ABN7T8Y8_OIKDI</name>
<dbReference type="InterPro" id="IPR013766">
    <property type="entry name" value="Thioredoxin_domain"/>
</dbReference>
<comment type="subcellular location">
    <subcellularLocation>
        <location evidence="1">Endoplasmic reticulum membrane</location>
        <topology evidence="1">Single-pass type IV membrane protein</topology>
    </subcellularLocation>
</comment>
<dbReference type="PROSITE" id="PS00636">
    <property type="entry name" value="DNAJ_1"/>
    <property type="match status" value="1"/>
</dbReference>
<dbReference type="CDD" id="cd02961">
    <property type="entry name" value="PDI_a_family"/>
    <property type="match status" value="1"/>
</dbReference>
<feature type="domain" description="Thioredoxin" evidence="9">
    <location>
        <begin position="99"/>
        <end position="230"/>
    </location>
</feature>
<evidence type="ECO:0000256" key="1">
    <source>
        <dbReference type="ARBA" id="ARBA00004163"/>
    </source>
</evidence>
<keyword evidence="11" id="KW-1185">Reference proteome</keyword>
<feature type="chain" id="PRO_5045555663" description="DnaJ homolog subfamily C member 10" evidence="7">
    <location>
        <begin position="17"/>
        <end position="812"/>
    </location>
</feature>
<evidence type="ECO:0000313" key="10">
    <source>
        <dbReference type="EMBL" id="CAG5114276.1"/>
    </source>
</evidence>
<feature type="domain" description="Thioredoxin" evidence="9">
    <location>
        <begin position="663"/>
        <end position="797"/>
    </location>
</feature>
<dbReference type="InterPro" id="IPR036249">
    <property type="entry name" value="Thioredoxin-like_sf"/>
</dbReference>
<dbReference type="InterPro" id="IPR001623">
    <property type="entry name" value="DnaJ_domain"/>
</dbReference>
<evidence type="ECO:0000259" key="9">
    <source>
        <dbReference type="PROSITE" id="PS51352"/>
    </source>
</evidence>
<dbReference type="CDD" id="cd06257">
    <property type="entry name" value="DnaJ"/>
    <property type="match status" value="1"/>
</dbReference>
<dbReference type="Pfam" id="PF00085">
    <property type="entry name" value="Thioredoxin"/>
    <property type="match status" value="4"/>
</dbReference>
<dbReference type="Pfam" id="PF00226">
    <property type="entry name" value="DnaJ"/>
    <property type="match status" value="1"/>
</dbReference>
<feature type="domain" description="J" evidence="8">
    <location>
        <begin position="21"/>
        <end position="85"/>
    </location>
</feature>
<sequence>MKNLLFLFGLVALTSAVNNSEYYEKLGVDKSATSKEIRKAFKKLALTMHPDKSDDPDAHEKFMELNKIYEVLKDDETRKKYDRWGEKGLEEGFGGNRYESWSFFQEEFGLYDDDQEVHVFDAVELQAAMASDDVWMIKFYSERCSHCHDMAPAWREAAIQLEGIVKLGAISCRDYRRTCMNIGITGYPTVMVFEQGAQRYQIYHGGKFVRRGKKFTLPKTVENFVDFGVKSVSHRVRALNGIVSLPNFIKKPCVYILSDADGEFNYPKIPFEYQLSVGFGQDAYALKIDCTKDVLPELCKRKSSTEESMFVFPAGVSPVDSAEKGVELDGFIAKEVILKTLSLIQVPEILDPKILDNIHNEKKIIALDFGTFSEEQKLVLKRLPNYFVKNSNIFRKADPFAIVDCTDGLMRASCSKIFGSKTNLLIFSGHGKGAFEVFHDDWNLMNIGEFAKEVLKTRMHTPSLSSLDELLSDGSEWILDFSAPWCPPCNNFLPHVRHASTILAQKNVKIAYIDCETYPGICNKYGIRSYPTLQFYGTDKAGKQVKETYSGDYDWQALVEFYEDIKNPSVRKLDAKIWREEIMHRPHEEIWFIDFAASWCRPCNRMFPEFKSAAKQLQGTVKFGHVECPENQELCESLGIRSYPTLKYLAPRKQGSPVNTPQTFPYQQRDEFAFIHFLSSELNRFSPIANASPQKNIFNYIQRVHQDGRHVLIDFYANWCRPCKQFEPYYQLASIKYKETVLFAKVDCASSAHLCRGLNLAEYPTLMFFPHGGGQRSIIQTEFDIKDVQDQLDRVLARAPKLPPKPDPKDEL</sequence>
<gene>
    <name evidence="10" type="ORF">OKIOD_LOCUS17103</name>
</gene>
<dbReference type="InterPro" id="IPR052460">
    <property type="entry name" value="ER_disulfide_reductase"/>
</dbReference>
<dbReference type="SMART" id="SM00271">
    <property type="entry name" value="DnaJ"/>
    <property type="match status" value="1"/>
</dbReference>
<protein>
    <recommendedName>
        <fullName evidence="2">DnaJ homolog subfamily C member 10</fullName>
    </recommendedName>
    <alternativeName>
        <fullName evidence="3">DnaJ homolog subfamily C member 16</fullName>
    </alternativeName>
    <alternativeName>
        <fullName evidence="6">Endoplasmic reticulum DNA J domain-containing protein 8</fullName>
    </alternativeName>
</protein>
<evidence type="ECO:0000259" key="8">
    <source>
        <dbReference type="PROSITE" id="PS50076"/>
    </source>
</evidence>
<dbReference type="PROSITE" id="PS00194">
    <property type="entry name" value="THIOREDOXIN_1"/>
    <property type="match status" value="1"/>
</dbReference>
<proteinExistence type="predicted"/>
<dbReference type="SUPFAM" id="SSF46565">
    <property type="entry name" value="Chaperone J-domain"/>
    <property type="match status" value="1"/>
</dbReference>
<dbReference type="InterPro" id="IPR018253">
    <property type="entry name" value="DnaJ_domain_CS"/>
</dbReference>
<dbReference type="PROSITE" id="PS51352">
    <property type="entry name" value="THIOREDOXIN_2"/>
    <property type="match status" value="3"/>
</dbReference>
<dbReference type="InterPro" id="IPR036869">
    <property type="entry name" value="J_dom_sf"/>
</dbReference>
<dbReference type="Gene3D" id="1.10.287.110">
    <property type="entry name" value="DnaJ domain"/>
    <property type="match status" value="1"/>
</dbReference>
<dbReference type="PANTHER" id="PTHR44340:SF1">
    <property type="entry name" value="DNAJ HOMOLOG SUBFAMILY C MEMBER 10"/>
    <property type="match status" value="1"/>
</dbReference>
<dbReference type="PANTHER" id="PTHR44340">
    <property type="entry name" value="DNAJ HOMOLOG SUBFAMILY C MEMBER 10"/>
    <property type="match status" value="1"/>
</dbReference>
<organism evidence="10 11">
    <name type="scientific">Oikopleura dioica</name>
    <name type="common">Tunicate</name>
    <dbReference type="NCBI Taxonomy" id="34765"/>
    <lineage>
        <taxon>Eukaryota</taxon>
        <taxon>Metazoa</taxon>
        <taxon>Chordata</taxon>
        <taxon>Tunicata</taxon>
        <taxon>Appendicularia</taxon>
        <taxon>Copelata</taxon>
        <taxon>Oikopleuridae</taxon>
        <taxon>Oikopleura</taxon>
    </lineage>
</organism>
<dbReference type="EMBL" id="OU015567">
    <property type="protein sequence ID" value="CAG5114276.1"/>
    <property type="molecule type" value="Genomic_DNA"/>
</dbReference>
<evidence type="ECO:0000313" key="11">
    <source>
        <dbReference type="Proteomes" id="UP001158576"/>
    </source>
</evidence>
<dbReference type="Gene3D" id="3.40.30.10">
    <property type="entry name" value="Glutaredoxin"/>
    <property type="match status" value="4"/>
</dbReference>
<dbReference type="PROSITE" id="PS50076">
    <property type="entry name" value="DNAJ_2"/>
    <property type="match status" value="1"/>
</dbReference>
<evidence type="ECO:0000256" key="7">
    <source>
        <dbReference type="SAM" id="SignalP"/>
    </source>
</evidence>
<dbReference type="SUPFAM" id="SSF52833">
    <property type="entry name" value="Thioredoxin-like"/>
    <property type="match status" value="4"/>
</dbReference>
<evidence type="ECO:0000256" key="6">
    <source>
        <dbReference type="ARBA" id="ARBA00035043"/>
    </source>
</evidence>
<accession>A0ABN7T8Y8</accession>
<comment type="function">
    <text evidence="5">Plays an important role in regulating the size of autophagosomes during the formation process.</text>
</comment>
<dbReference type="Proteomes" id="UP001158576">
    <property type="component" value="Chromosome 2"/>
</dbReference>
<dbReference type="InterPro" id="IPR017937">
    <property type="entry name" value="Thioredoxin_CS"/>
</dbReference>
<evidence type="ECO:0000256" key="5">
    <source>
        <dbReference type="ARBA" id="ARBA00035002"/>
    </source>
</evidence>
<evidence type="ECO:0000256" key="4">
    <source>
        <dbReference type="ARBA" id="ARBA00023006"/>
    </source>
</evidence>
<evidence type="ECO:0000256" key="3">
    <source>
        <dbReference type="ARBA" id="ARBA00020921"/>
    </source>
</evidence>
<feature type="signal peptide" evidence="7">
    <location>
        <begin position="1"/>
        <end position="16"/>
    </location>
</feature>
<reference evidence="10 11" key="1">
    <citation type="submission" date="2021-04" db="EMBL/GenBank/DDBJ databases">
        <authorList>
            <person name="Bliznina A."/>
        </authorList>
    </citation>
    <scope>NUCLEOTIDE SEQUENCE [LARGE SCALE GENOMIC DNA]</scope>
</reference>
<keyword evidence="4" id="KW-0072">Autophagy</keyword>
<dbReference type="PRINTS" id="PR00625">
    <property type="entry name" value="JDOMAIN"/>
</dbReference>
<feature type="domain" description="Thioredoxin" evidence="9">
    <location>
        <begin position="426"/>
        <end position="567"/>
    </location>
</feature>